<keyword evidence="4" id="KW-1185">Reference proteome</keyword>
<keyword evidence="1" id="KW-0175">Coiled coil</keyword>
<organism evidence="3 4">
    <name type="scientific">Candidozyma haemuli</name>
    <dbReference type="NCBI Taxonomy" id="45357"/>
    <lineage>
        <taxon>Eukaryota</taxon>
        <taxon>Fungi</taxon>
        <taxon>Dikarya</taxon>
        <taxon>Ascomycota</taxon>
        <taxon>Saccharomycotina</taxon>
        <taxon>Pichiomycetes</taxon>
        <taxon>Metschnikowiaceae</taxon>
        <taxon>Candidozyma</taxon>
    </lineage>
</organism>
<reference evidence="3 4" key="1">
    <citation type="submission" date="2017-12" db="EMBL/GenBank/DDBJ databases">
        <title>Genome Sequence of a Multidrug-Resistant Candida haemulonii Isolate from a Patient with Chronic Leg Ulcers in Israel.</title>
        <authorList>
            <person name="Chow N.A."/>
            <person name="Gade L."/>
            <person name="Batra D."/>
            <person name="Rowe L.A."/>
            <person name="Ben-Ami R."/>
            <person name="Loparev V.N."/>
            <person name="Litvintseva A.P."/>
        </authorList>
    </citation>
    <scope>NUCLEOTIDE SEQUENCE [LARGE SCALE GENOMIC DNA]</scope>
    <source>
        <strain evidence="3 4">B11899</strain>
    </source>
</reference>
<dbReference type="OrthoDB" id="3997736at2759"/>
<dbReference type="EMBL" id="PKFO01000011">
    <property type="protein sequence ID" value="PVH23849.1"/>
    <property type="molecule type" value="Genomic_DNA"/>
</dbReference>
<dbReference type="RefSeq" id="XP_025344789.1">
    <property type="nucleotide sequence ID" value="XM_025487773.1"/>
</dbReference>
<evidence type="ECO:0000313" key="4">
    <source>
        <dbReference type="Proteomes" id="UP000244309"/>
    </source>
</evidence>
<evidence type="ECO:0000256" key="1">
    <source>
        <dbReference type="SAM" id="Coils"/>
    </source>
</evidence>
<sequence>MLRHNSLMSRRLMSQLPSHFSNPGNPPAPYGSVPNANADMASPQPISQSHSGQSMPPPNSTPNFPDPNRSSGARTLWDLLNFAATLGIAYYAYDNYVAKVKLEKVIKQTNAINAKAMQQQQQIAAKYKAQYEQHLREVSRASHRATFKMGVHISMLKKQLIDAGLDPVKADQAVEEYRQSVRSKVVNDVEYLWLDRSSPYSQLTPHLREYMAGLQHEKDDPRK</sequence>
<accession>A0A2V1B1G5</accession>
<dbReference type="VEuPathDB" id="FungiDB:CXQ85_004143"/>
<proteinExistence type="predicted"/>
<name>A0A2V1B1G5_9ASCO</name>
<evidence type="ECO:0000313" key="3">
    <source>
        <dbReference type="EMBL" id="PVH23849.1"/>
    </source>
</evidence>
<feature type="region of interest" description="Disordered" evidence="2">
    <location>
        <begin position="16"/>
        <end position="69"/>
    </location>
</feature>
<protein>
    <submittedName>
        <fullName evidence="3">Uncharacterized protein</fullName>
    </submittedName>
</protein>
<dbReference type="Proteomes" id="UP000244309">
    <property type="component" value="Unassembled WGS sequence"/>
</dbReference>
<comment type="caution">
    <text evidence="3">The sequence shown here is derived from an EMBL/GenBank/DDBJ whole genome shotgun (WGS) entry which is preliminary data.</text>
</comment>
<feature type="coiled-coil region" evidence="1">
    <location>
        <begin position="117"/>
        <end position="144"/>
    </location>
</feature>
<gene>
    <name evidence="3" type="ORF">CXQ85_004143</name>
</gene>
<feature type="compositionally biased region" description="Polar residues" evidence="2">
    <location>
        <begin position="44"/>
        <end position="54"/>
    </location>
</feature>
<dbReference type="AlphaFoldDB" id="A0A2V1B1G5"/>
<evidence type="ECO:0000256" key="2">
    <source>
        <dbReference type="SAM" id="MobiDB-lite"/>
    </source>
</evidence>
<dbReference type="GeneID" id="37009473"/>